<dbReference type="Pfam" id="PF01425">
    <property type="entry name" value="Amidase"/>
    <property type="match status" value="1"/>
</dbReference>
<dbReference type="PANTHER" id="PTHR11895:SF151">
    <property type="entry name" value="GLUTAMYL-TRNA(GLN) AMIDOTRANSFERASE SUBUNIT A"/>
    <property type="match status" value="1"/>
</dbReference>
<gene>
    <name evidence="2" type="ORF">SSOG_08012</name>
</gene>
<dbReference type="InterPro" id="IPR036928">
    <property type="entry name" value="AS_sf"/>
</dbReference>
<organism evidence="2 3">
    <name type="scientific">Streptomyces himastatinicus ATCC 53653</name>
    <dbReference type="NCBI Taxonomy" id="457427"/>
    <lineage>
        <taxon>Bacteria</taxon>
        <taxon>Bacillati</taxon>
        <taxon>Actinomycetota</taxon>
        <taxon>Actinomycetes</taxon>
        <taxon>Kitasatosporales</taxon>
        <taxon>Streptomycetaceae</taxon>
        <taxon>Streptomyces</taxon>
        <taxon>Streptomyces violaceusniger group</taxon>
    </lineage>
</organism>
<accession>D9WS54</accession>
<keyword evidence="2" id="KW-0378">Hydrolase</keyword>
<dbReference type="SUPFAM" id="SSF75304">
    <property type="entry name" value="Amidase signature (AS) enzymes"/>
    <property type="match status" value="1"/>
</dbReference>
<dbReference type="InterPro" id="IPR000120">
    <property type="entry name" value="Amidase"/>
</dbReference>
<dbReference type="InterPro" id="IPR023631">
    <property type="entry name" value="Amidase_dom"/>
</dbReference>
<evidence type="ECO:0000313" key="2">
    <source>
        <dbReference type="EMBL" id="EFL28298.1"/>
    </source>
</evidence>
<keyword evidence="3" id="KW-1185">Reference proteome</keyword>
<dbReference type="EMBL" id="GG657754">
    <property type="protein sequence ID" value="EFL28298.1"/>
    <property type="molecule type" value="Genomic_DNA"/>
</dbReference>
<name>D9WS54_9ACTN</name>
<dbReference type="Gene3D" id="3.90.1300.10">
    <property type="entry name" value="Amidase signature (AS) domain"/>
    <property type="match status" value="1"/>
</dbReference>
<dbReference type="HOGENOM" id="CLU_009600_0_0_11"/>
<dbReference type="GO" id="GO:0016787">
    <property type="term" value="F:hydrolase activity"/>
    <property type="evidence" value="ECO:0007669"/>
    <property type="project" value="UniProtKB-KW"/>
</dbReference>
<evidence type="ECO:0000259" key="1">
    <source>
        <dbReference type="Pfam" id="PF01425"/>
    </source>
</evidence>
<dbReference type="PANTHER" id="PTHR11895">
    <property type="entry name" value="TRANSAMIDASE"/>
    <property type="match status" value="1"/>
</dbReference>
<evidence type="ECO:0000313" key="3">
    <source>
        <dbReference type="Proteomes" id="UP000003963"/>
    </source>
</evidence>
<dbReference type="Proteomes" id="UP000003963">
    <property type="component" value="Unassembled WGS sequence"/>
</dbReference>
<dbReference type="STRING" id="457427.SSOG_08012"/>
<protein>
    <submittedName>
        <fullName evidence="2">Probable indoleacetamide hydrolase</fullName>
    </submittedName>
</protein>
<sequence length="460" mass="47040">MCVPGPDRPPRTGAVTRWEGRTPMPQARYETTALSALVAQVAEGGLSAGEAVGGALERLDAAEPDIRAWVRADRDGALDAARRLDTAPSGGQVGGLLRGVPFGVKDIIDVRGLPTECGSPLRQGRVAASDAPLVARLRQLGAIPLGKTVTTEFAYFAPGPTRNPHHLAHTPGGSSSGSAAAVAAGVVPLALGSQTAGSLTRPAAYCGVAGFVAPVGGPLDTTGFAGLSHSLDAVGLLTPTVADLRLAYLALTGADRLPGPPEPPARPRLAVWPGAELAEVTDTMRAALKHTADRAVADGAVLVDVDWAARTPRLAEAHATVMAYEAARALAAEATQPERLSAPLNELLARGRATTAADYRHALAVAERGRTEMLALLGDVDAVLGPAAPGPAPEGLTATGSPVLSRPWQLLGLPTVTVPGHRDGRGMPLGLQLIGHPDRLERLFALGHAIEEAIGATGPV</sequence>
<feature type="domain" description="Amidase" evidence="1">
    <location>
        <begin position="52"/>
        <end position="437"/>
    </location>
</feature>
<reference evidence="2 3" key="1">
    <citation type="submission" date="2009-02" db="EMBL/GenBank/DDBJ databases">
        <title>Annotation of Streptomyces hygroscopicus strain ATCC 53653.</title>
        <authorList>
            <consortium name="The Broad Institute Genome Sequencing Platform"/>
            <consortium name="Broad Institute Microbial Sequencing Center"/>
            <person name="Fischbach M."/>
            <person name="Godfrey P."/>
            <person name="Ward D."/>
            <person name="Young S."/>
            <person name="Zeng Q."/>
            <person name="Koehrsen M."/>
            <person name="Alvarado L."/>
            <person name="Berlin A.M."/>
            <person name="Bochicchio J."/>
            <person name="Borenstein D."/>
            <person name="Chapman S.B."/>
            <person name="Chen Z."/>
            <person name="Engels R."/>
            <person name="Freedman E."/>
            <person name="Gellesch M."/>
            <person name="Goldberg J."/>
            <person name="Griggs A."/>
            <person name="Gujja S."/>
            <person name="Heilman E.R."/>
            <person name="Heiman D.I."/>
            <person name="Hepburn T.A."/>
            <person name="Howarth C."/>
            <person name="Jen D."/>
            <person name="Larson L."/>
            <person name="Lewis B."/>
            <person name="Mehta T."/>
            <person name="Park D."/>
            <person name="Pearson M."/>
            <person name="Richards J."/>
            <person name="Roberts A."/>
            <person name="Saif S."/>
            <person name="Shea T.D."/>
            <person name="Shenoy N."/>
            <person name="Sisk P."/>
            <person name="Stolte C."/>
            <person name="Sykes S.N."/>
            <person name="Thomson T."/>
            <person name="Walk T."/>
            <person name="White J."/>
            <person name="Yandava C."/>
            <person name="Straight P."/>
            <person name="Clardy J."/>
            <person name="Hung D."/>
            <person name="Kolter R."/>
            <person name="Mekalanos J."/>
            <person name="Walker S."/>
            <person name="Walsh C.T."/>
            <person name="Wieland-Brown L.C."/>
            <person name="Haas B."/>
            <person name="Nusbaum C."/>
            <person name="Birren B."/>
        </authorList>
    </citation>
    <scope>NUCLEOTIDE SEQUENCE [LARGE SCALE GENOMIC DNA]</scope>
    <source>
        <strain evidence="2 3">ATCC 53653</strain>
    </source>
</reference>
<dbReference type="AlphaFoldDB" id="D9WS54"/>
<proteinExistence type="predicted"/>